<evidence type="ECO:0000313" key="5">
    <source>
        <dbReference type="EMBL" id="QCZ54017.1"/>
    </source>
</evidence>
<evidence type="ECO:0000313" key="8">
    <source>
        <dbReference type="Proteomes" id="UP000676478"/>
    </source>
</evidence>
<dbReference type="InterPro" id="IPR000551">
    <property type="entry name" value="MerR-type_HTH_dom"/>
</dbReference>
<dbReference type="EMBL" id="JAERKF010000008">
    <property type="protein sequence ID" value="MBS1010677.1"/>
    <property type="molecule type" value="Genomic_DNA"/>
</dbReference>
<reference evidence="4" key="3">
    <citation type="submission" date="2020-12" db="EMBL/GenBank/DDBJ databases">
        <authorList>
            <person name="Mcmullen J.G."/>
        </authorList>
    </citation>
    <scope>NUCLEOTIDE SEQUENCE</scope>
    <source>
        <strain evidence="4">Dm-2019-70</strain>
    </source>
</reference>
<protein>
    <submittedName>
        <fullName evidence="4">MerR family transcriptional regulator</fullName>
    </submittedName>
    <submittedName>
        <fullName evidence="5">Transcriptional regulator MerR family</fullName>
    </submittedName>
</protein>
<dbReference type="PROSITE" id="PS00552">
    <property type="entry name" value="HTH_MERR_1"/>
    <property type="match status" value="1"/>
</dbReference>
<dbReference type="PROSITE" id="PS50937">
    <property type="entry name" value="HTH_MERR_2"/>
    <property type="match status" value="1"/>
</dbReference>
<dbReference type="Gene3D" id="1.10.1660.10">
    <property type="match status" value="1"/>
</dbReference>
<gene>
    <name evidence="6" type="ORF">DIS17_11175</name>
    <name evidence="4" type="ORF">JK167_07535</name>
    <name evidence="5" type="ORF">UCCLBBS449_2101</name>
</gene>
<dbReference type="Pfam" id="PF13411">
    <property type="entry name" value="MerR_1"/>
    <property type="match status" value="1"/>
</dbReference>
<dbReference type="EMBL" id="QFDK01000014">
    <property type="protein sequence ID" value="TOZ02278.1"/>
    <property type="molecule type" value="Genomic_DNA"/>
</dbReference>
<keyword evidence="2" id="KW-0175">Coiled coil</keyword>
<dbReference type="OrthoDB" id="9811174at2"/>
<keyword evidence="1" id="KW-0238">DNA-binding</keyword>
<dbReference type="PANTHER" id="PTHR30204">
    <property type="entry name" value="REDOX-CYCLING DRUG-SENSING TRANSCRIPTIONAL ACTIVATOR SOXR"/>
    <property type="match status" value="1"/>
</dbReference>
<name>A0A0C1M2C8_LEVBR</name>
<evidence type="ECO:0000313" key="4">
    <source>
        <dbReference type="EMBL" id="MBS1010677.1"/>
    </source>
</evidence>
<dbReference type="RefSeq" id="WP_039106099.1">
    <property type="nucleotide sequence ID" value="NZ_CAKMAP010000001.1"/>
</dbReference>
<dbReference type="GO" id="GO:0003700">
    <property type="term" value="F:DNA-binding transcription factor activity"/>
    <property type="evidence" value="ECO:0007669"/>
    <property type="project" value="InterPro"/>
</dbReference>
<organism evidence="4 8">
    <name type="scientific">Levilactobacillus brevis</name>
    <name type="common">Lactobacillus brevis</name>
    <dbReference type="NCBI Taxonomy" id="1580"/>
    <lineage>
        <taxon>Bacteria</taxon>
        <taxon>Bacillati</taxon>
        <taxon>Bacillota</taxon>
        <taxon>Bacilli</taxon>
        <taxon>Lactobacillales</taxon>
        <taxon>Lactobacillaceae</taxon>
        <taxon>Levilactobacillus</taxon>
    </lineage>
</organism>
<proteinExistence type="predicted"/>
<evidence type="ECO:0000259" key="3">
    <source>
        <dbReference type="PROSITE" id="PS50937"/>
    </source>
</evidence>
<reference evidence="6" key="1">
    <citation type="submission" date="2018-05" db="EMBL/GenBank/DDBJ databases">
        <title>Genome Comparison of Lactic Acid Bacteria Isolated from non-Wheat Sourdough.</title>
        <authorList>
            <person name="Rice T."/>
            <person name="Axel C."/>
            <person name="Lynch K.M."/>
            <person name="Benz C."/>
            <person name="Arendt E.K."/>
            <person name="Coffey A."/>
        </authorList>
    </citation>
    <scope>NUCLEOTIDE SEQUENCE</scope>
    <source>
        <strain evidence="6">TR055</strain>
    </source>
</reference>
<evidence type="ECO:0000256" key="2">
    <source>
        <dbReference type="SAM" id="Coils"/>
    </source>
</evidence>
<feature type="domain" description="HTH merR-type" evidence="3">
    <location>
        <begin position="5"/>
        <end position="73"/>
    </location>
</feature>
<reference evidence="5 7" key="2">
    <citation type="submission" date="2018-07" db="EMBL/GenBank/DDBJ databases">
        <authorList>
            <person name="Feyereisen M."/>
        </authorList>
    </citation>
    <scope>NUCLEOTIDE SEQUENCE [LARGE SCALE GENOMIC DNA]</scope>
    <source>
        <strain evidence="5 7">UCCLBBS449</strain>
    </source>
</reference>
<dbReference type="PRINTS" id="PR00040">
    <property type="entry name" value="HTHMERR"/>
</dbReference>
<dbReference type="AlphaFoldDB" id="A0A0C1M2C8"/>
<evidence type="ECO:0000313" key="7">
    <source>
        <dbReference type="Proteomes" id="UP000307074"/>
    </source>
</evidence>
<dbReference type="EMBL" id="CP031198">
    <property type="protein sequence ID" value="QCZ54017.1"/>
    <property type="molecule type" value="Genomic_DNA"/>
</dbReference>
<accession>A0A0C1M2C8</accession>
<feature type="coiled-coil region" evidence="2">
    <location>
        <begin position="85"/>
        <end position="112"/>
    </location>
</feature>
<dbReference type="SUPFAM" id="SSF46955">
    <property type="entry name" value="Putative DNA-binding domain"/>
    <property type="match status" value="1"/>
</dbReference>
<evidence type="ECO:0000256" key="1">
    <source>
        <dbReference type="ARBA" id="ARBA00023125"/>
    </source>
</evidence>
<dbReference type="Proteomes" id="UP000307074">
    <property type="component" value="Chromosome"/>
</dbReference>
<dbReference type="Proteomes" id="UP000785759">
    <property type="component" value="Unassembled WGS sequence"/>
</dbReference>
<dbReference type="GO" id="GO:0003677">
    <property type="term" value="F:DNA binding"/>
    <property type="evidence" value="ECO:0007669"/>
    <property type="project" value="UniProtKB-KW"/>
</dbReference>
<dbReference type="PANTHER" id="PTHR30204:SF98">
    <property type="entry name" value="HTH-TYPE TRANSCRIPTIONAL REGULATOR ADHR"/>
    <property type="match status" value="1"/>
</dbReference>
<dbReference type="SMART" id="SM00422">
    <property type="entry name" value="HTH_MERR"/>
    <property type="match status" value="1"/>
</dbReference>
<dbReference type="InterPro" id="IPR047057">
    <property type="entry name" value="MerR_fam"/>
</dbReference>
<dbReference type="CDD" id="cd01109">
    <property type="entry name" value="HTH_YyaN"/>
    <property type="match status" value="1"/>
</dbReference>
<sequence length="142" mass="16749">MAEKRYRIGDFAKLVGLSTYTLRYYEDQGLIVAQRDENGVRFYTEEDIRWVGFILHLKGTGMRLNELKRYVKLRAMGDTTITERREMLQKVKDNAEADIAELQMHLQVLGHKIDWYDGKVDHTIADSESFHDYLQRFNDEKG</sequence>
<evidence type="ECO:0000313" key="6">
    <source>
        <dbReference type="EMBL" id="TOZ02278.1"/>
    </source>
</evidence>
<reference evidence="4" key="4">
    <citation type="submission" date="2022-09" db="EMBL/GenBank/DDBJ databases">
        <title>Genome-inferred correspondence between phylogeny and metabolic traits in the wild Drosophila gut microbiome.</title>
        <authorList>
            <person name="Bueno E."/>
            <person name="Blow F."/>
            <person name="Douglas A.E."/>
        </authorList>
    </citation>
    <scope>NUCLEOTIDE SEQUENCE</scope>
    <source>
        <strain evidence="4">Dm-2019-70</strain>
    </source>
</reference>
<dbReference type="Proteomes" id="UP000676478">
    <property type="component" value="Unassembled WGS sequence"/>
</dbReference>
<dbReference type="InterPro" id="IPR009061">
    <property type="entry name" value="DNA-bd_dom_put_sf"/>
</dbReference>